<dbReference type="InterPro" id="IPR011059">
    <property type="entry name" value="Metal-dep_hydrolase_composite"/>
</dbReference>
<evidence type="ECO:0000313" key="2">
    <source>
        <dbReference type="Proteomes" id="UP000095468"/>
    </source>
</evidence>
<dbReference type="RefSeq" id="WP_055285286.1">
    <property type="nucleotide sequence ID" value="NZ_CP084004.1"/>
</dbReference>
<reference evidence="1 2" key="1">
    <citation type="submission" date="2015-09" db="EMBL/GenBank/DDBJ databases">
        <authorList>
            <consortium name="Pathogen Informatics"/>
        </authorList>
    </citation>
    <scope>NUCLEOTIDE SEQUENCE [LARGE SCALE GENOMIC DNA]</scope>
    <source>
        <strain evidence="1 2">2789STDY5608823</strain>
    </source>
</reference>
<protein>
    <submittedName>
        <fullName evidence="1">Imidazolonepropionase</fullName>
    </submittedName>
</protein>
<sequence length="425" mass="46943">MSTKYAIVGGKLIDGTGAEPVENSLVLVDDNGKIEYAGAMQDLPEGVEVIDAAGKTVLPGLIDTHLHFSGNLTDDDTDWVMQPLLEKQAVAVKQAYDCLTHGLTTVCEIGRFGIQIRDCIDKGVFKGPRVLATGLGFCRVAGHGDSHHCSQELNKESHPWGDQVDGPWDLRKAVRRRLRENPDAIKIWATGGGIWRWDSGRDQHYCSEEIQAVVEEAKMVGIPVWSHCYNNHAAAYDSVRFGCEQLIHGFDIDERTMDLMAEQGTFFTPTIAFLPTWYATYPPVYVPELHDKYEGTLVEKELQRNYDCLREAKKRGVVMTIGSDSFSFVTPYGTCSIEEMYEFVDKIGFTPVETITCATLNGAKMCHIEDETGSIEAGKCADLLVVNGDVAADIHVLNTDNMDVIMKDGWIVEGGTFGEANKYSA</sequence>
<dbReference type="Proteomes" id="UP000095468">
    <property type="component" value="Unassembled WGS sequence"/>
</dbReference>
<organism evidence="1 2">
    <name type="scientific">Collinsella aerofaciens</name>
    <dbReference type="NCBI Taxonomy" id="74426"/>
    <lineage>
        <taxon>Bacteria</taxon>
        <taxon>Bacillati</taxon>
        <taxon>Actinomycetota</taxon>
        <taxon>Coriobacteriia</taxon>
        <taxon>Coriobacteriales</taxon>
        <taxon>Coriobacteriaceae</taxon>
        <taxon>Collinsella</taxon>
    </lineage>
</organism>
<dbReference type="GO" id="GO:0016810">
    <property type="term" value="F:hydrolase activity, acting on carbon-nitrogen (but not peptide) bonds"/>
    <property type="evidence" value="ECO:0007669"/>
    <property type="project" value="InterPro"/>
</dbReference>
<gene>
    <name evidence="1" type="ORF">ERS852381_00264</name>
</gene>
<dbReference type="EMBL" id="CYYP01000002">
    <property type="protein sequence ID" value="CUN48273.1"/>
    <property type="molecule type" value="Genomic_DNA"/>
</dbReference>
<dbReference type="InterPro" id="IPR006680">
    <property type="entry name" value="Amidohydro-rel"/>
</dbReference>
<accession>A0A173X9E0</accession>
<dbReference type="SUPFAM" id="SSF51556">
    <property type="entry name" value="Metallo-dependent hydrolases"/>
    <property type="match status" value="1"/>
</dbReference>
<dbReference type="SUPFAM" id="SSF51338">
    <property type="entry name" value="Composite domain of metallo-dependent hydrolases"/>
    <property type="match status" value="1"/>
</dbReference>
<dbReference type="Pfam" id="PF01979">
    <property type="entry name" value="Amidohydro_1"/>
    <property type="match status" value="1"/>
</dbReference>
<dbReference type="InterPro" id="IPR051781">
    <property type="entry name" value="Metallo-dep_Hydrolase"/>
</dbReference>
<proteinExistence type="predicted"/>
<dbReference type="AlphaFoldDB" id="A0A173X9E0"/>
<dbReference type="InterPro" id="IPR057744">
    <property type="entry name" value="OTAase-like"/>
</dbReference>
<evidence type="ECO:0000313" key="1">
    <source>
        <dbReference type="EMBL" id="CUN48273.1"/>
    </source>
</evidence>
<dbReference type="Gene3D" id="2.30.40.10">
    <property type="entry name" value="Urease, subunit C, domain 1"/>
    <property type="match status" value="1"/>
</dbReference>
<dbReference type="InterPro" id="IPR032466">
    <property type="entry name" value="Metal_Hydrolase"/>
</dbReference>
<dbReference type="CDD" id="cd01299">
    <property type="entry name" value="Met_dep_hydrolase_A"/>
    <property type="match status" value="1"/>
</dbReference>
<name>A0A173X9E0_9ACTN</name>
<dbReference type="PANTHER" id="PTHR43135:SF3">
    <property type="entry name" value="ALPHA-D-RIBOSE 1-METHYLPHOSPHONATE 5-TRIPHOSPHATE DIPHOSPHATASE"/>
    <property type="match status" value="1"/>
</dbReference>
<dbReference type="PANTHER" id="PTHR43135">
    <property type="entry name" value="ALPHA-D-RIBOSE 1-METHYLPHOSPHONATE 5-TRIPHOSPHATE DIPHOSPHATASE"/>
    <property type="match status" value="1"/>
</dbReference>
<dbReference type="Gene3D" id="3.20.20.140">
    <property type="entry name" value="Metal-dependent hydrolases"/>
    <property type="match status" value="1"/>
</dbReference>